<feature type="transmembrane region" description="Helical" evidence="1">
    <location>
        <begin position="85"/>
        <end position="110"/>
    </location>
</feature>
<keyword evidence="1" id="KW-1133">Transmembrane helix</keyword>
<dbReference type="VEuPathDB" id="ToxoDB:BESB_003060"/>
<dbReference type="RefSeq" id="XP_029221974.1">
    <property type="nucleotide sequence ID" value="XM_029359061.1"/>
</dbReference>
<evidence type="ECO:0000313" key="3">
    <source>
        <dbReference type="Proteomes" id="UP000224006"/>
    </source>
</evidence>
<gene>
    <name evidence="2" type="ORF">BESB_003060</name>
</gene>
<keyword evidence="3" id="KW-1185">Reference proteome</keyword>
<reference evidence="2 3" key="1">
    <citation type="submission" date="2017-09" db="EMBL/GenBank/DDBJ databases">
        <title>Genome sequencing of Besnoitia besnoiti strain Bb-Ger1.</title>
        <authorList>
            <person name="Schares G."/>
            <person name="Venepally P."/>
            <person name="Lorenzi H.A."/>
        </authorList>
    </citation>
    <scope>NUCLEOTIDE SEQUENCE [LARGE SCALE GENOMIC DNA]</scope>
    <source>
        <strain evidence="2 3">Bb-Ger1</strain>
    </source>
</reference>
<proteinExistence type="predicted"/>
<feature type="transmembrane region" description="Helical" evidence="1">
    <location>
        <begin position="122"/>
        <end position="147"/>
    </location>
</feature>
<dbReference type="GeneID" id="40305369"/>
<accession>A0A2A9MJ16</accession>
<name>A0A2A9MJ16_BESBE</name>
<dbReference type="KEGG" id="bbes:BESB_003060"/>
<dbReference type="Proteomes" id="UP000224006">
    <property type="component" value="Chromosome I"/>
</dbReference>
<keyword evidence="1" id="KW-0812">Transmembrane</keyword>
<sequence length="238" mass="27322">MSFIMDEEARPEPTGLSERESWMATREEIEDARRPYKGENVAQKQIERLRMRVLFMWVFNVVLQVSTIVIAVCSATLTFRGQQSTSWLLALTLVNFLVLALAIGAGAWGMSRKHARLLKQSSSIMVALCMICVFEWCYELLFILVGSRREGKWQKGGKYTSEQIWEYNAWMLGDMVADMLSIGVCFISSHHTWELAKMFEMEDQTQVEKLRRRGSDSAYGTFYEKGGRQGTPPFTTKI</sequence>
<comment type="caution">
    <text evidence="2">The sequence shown here is derived from an EMBL/GenBank/DDBJ whole genome shotgun (WGS) entry which is preliminary data.</text>
</comment>
<dbReference type="OrthoDB" id="328897at2759"/>
<feature type="transmembrane region" description="Helical" evidence="1">
    <location>
        <begin position="54"/>
        <end position="79"/>
    </location>
</feature>
<dbReference type="AlphaFoldDB" id="A0A2A9MJ16"/>
<keyword evidence="1" id="KW-0472">Membrane</keyword>
<dbReference type="EMBL" id="NWUJ01000001">
    <property type="protein sequence ID" value="PFH37965.1"/>
    <property type="molecule type" value="Genomic_DNA"/>
</dbReference>
<evidence type="ECO:0008006" key="4">
    <source>
        <dbReference type="Google" id="ProtNLM"/>
    </source>
</evidence>
<evidence type="ECO:0000313" key="2">
    <source>
        <dbReference type="EMBL" id="PFH37965.1"/>
    </source>
</evidence>
<evidence type="ECO:0000256" key="1">
    <source>
        <dbReference type="SAM" id="Phobius"/>
    </source>
</evidence>
<protein>
    <recommendedName>
        <fullName evidence="4">Transmembrane protein</fullName>
    </recommendedName>
</protein>
<organism evidence="2 3">
    <name type="scientific">Besnoitia besnoiti</name>
    <name type="common">Apicomplexan protozoan</name>
    <dbReference type="NCBI Taxonomy" id="94643"/>
    <lineage>
        <taxon>Eukaryota</taxon>
        <taxon>Sar</taxon>
        <taxon>Alveolata</taxon>
        <taxon>Apicomplexa</taxon>
        <taxon>Conoidasida</taxon>
        <taxon>Coccidia</taxon>
        <taxon>Eucoccidiorida</taxon>
        <taxon>Eimeriorina</taxon>
        <taxon>Sarcocystidae</taxon>
        <taxon>Besnoitia</taxon>
    </lineage>
</organism>